<gene>
    <name evidence="2" type="ORF">WDU93_07960</name>
</gene>
<dbReference type="EMBL" id="JBBDGN010000006">
    <property type="protein sequence ID" value="MEJ1091631.1"/>
    <property type="molecule type" value="Genomic_DNA"/>
</dbReference>
<keyword evidence="3" id="KW-1185">Reference proteome</keyword>
<name>A0ABU8LM26_9MICO</name>
<reference evidence="2 3" key="1">
    <citation type="submission" date="2024-02" db="EMBL/GenBank/DDBJ databases">
        <authorList>
            <person name="Saticioglu I.B."/>
        </authorList>
    </citation>
    <scope>NUCLEOTIDE SEQUENCE [LARGE SCALE GENOMIC DNA]</scope>
    <source>
        <strain evidence="2 3">Mu-43</strain>
    </source>
</reference>
<evidence type="ECO:0000259" key="1">
    <source>
        <dbReference type="Pfam" id="PF04993"/>
    </source>
</evidence>
<sequence>MRMDDAGMELADRIRALVGAELALEEKRMFGSRAFLVDGKILAASRGGGVLLIRVGDEQGAVLVGRPGAAPAQMGAKVMGNSWLDVSPAAIADDDELMFWLDAARENLGLG</sequence>
<evidence type="ECO:0000313" key="3">
    <source>
        <dbReference type="Proteomes" id="UP001366085"/>
    </source>
</evidence>
<dbReference type="Proteomes" id="UP001366085">
    <property type="component" value="Unassembled WGS sequence"/>
</dbReference>
<dbReference type="RefSeq" id="WP_337319332.1">
    <property type="nucleotide sequence ID" value="NZ_JBBDGN010000006.1"/>
</dbReference>
<dbReference type="Pfam" id="PF04993">
    <property type="entry name" value="TfoX_N"/>
    <property type="match status" value="1"/>
</dbReference>
<evidence type="ECO:0000313" key="2">
    <source>
        <dbReference type="EMBL" id="MEJ1091631.1"/>
    </source>
</evidence>
<feature type="domain" description="TfoX N-terminal" evidence="1">
    <location>
        <begin position="24"/>
        <end position="105"/>
    </location>
</feature>
<dbReference type="Gene3D" id="3.30.1460.30">
    <property type="entry name" value="YgaC/TfoX-N like chaperone"/>
    <property type="match status" value="1"/>
</dbReference>
<dbReference type="SUPFAM" id="SSF159894">
    <property type="entry name" value="YgaC/TfoX-N like"/>
    <property type="match status" value="1"/>
</dbReference>
<organism evidence="2 3">
    <name type="scientific">Microbacterium istanbulense</name>
    <dbReference type="NCBI Taxonomy" id="3122049"/>
    <lineage>
        <taxon>Bacteria</taxon>
        <taxon>Bacillati</taxon>
        <taxon>Actinomycetota</taxon>
        <taxon>Actinomycetes</taxon>
        <taxon>Micrococcales</taxon>
        <taxon>Microbacteriaceae</taxon>
        <taxon>Microbacterium</taxon>
    </lineage>
</organism>
<accession>A0ABU8LM26</accession>
<dbReference type="InterPro" id="IPR007076">
    <property type="entry name" value="TfoX_N"/>
</dbReference>
<proteinExistence type="predicted"/>
<comment type="caution">
    <text evidence="2">The sequence shown here is derived from an EMBL/GenBank/DDBJ whole genome shotgun (WGS) entry which is preliminary data.</text>
</comment>
<protein>
    <submittedName>
        <fullName evidence="2">TfoX/Sxy family protein</fullName>
    </submittedName>
</protein>